<keyword evidence="2" id="KW-0067">ATP-binding</keyword>
<reference evidence="4 5" key="1">
    <citation type="submission" date="2019-02" db="EMBL/GenBank/DDBJ databases">
        <title>Deep-cultivation of Planctomycetes and their phenomic and genomic characterization uncovers novel biology.</title>
        <authorList>
            <person name="Wiegand S."/>
            <person name="Jogler M."/>
            <person name="Boedeker C."/>
            <person name="Pinto D."/>
            <person name="Vollmers J."/>
            <person name="Rivas-Marin E."/>
            <person name="Kohn T."/>
            <person name="Peeters S.H."/>
            <person name="Heuer A."/>
            <person name="Rast P."/>
            <person name="Oberbeckmann S."/>
            <person name="Bunk B."/>
            <person name="Jeske O."/>
            <person name="Meyerdierks A."/>
            <person name="Storesund J.E."/>
            <person name="Kallscheuer N."/>
            <person name="Luecker S."/>
            <person name="Lage O.M."/>
            <person name="Pohl T."/>
            <person name="Merkel B.J."/>
            <person name="Hornburger P."/>
            <person name="Mueller R.-W."/>
            <person name="Bruemmer F."/>
            <person name="Labrenz M."/>
            <person name="Spormann A.M."/>
            <person name="Op Den Camp H."/>
            <person name="Overmann J."/>
            <person name="Amann R."/>
            <person name="Jetten M.S.M."/>
            <person name="Mascher T."/>
            <person name="Medema M.H."/>
            <person name="Devos D.P."/>
            <person name="Kaster A.-K."/>
            <person name="Ovreas L."/>
            <person name="Rohde M."/>
            <person name="Galperin M.Y."/>
            <person name="Jogler C."/>
        </authorList>
    </citation>
    <scope>NUCLEOTIDE SEQUENCE [LARGE SCALE GENOMIC DNA]</scope>
    <source>
        <strain evidence="4 5">CA54</strain>
    </source>
</reference>
<sequence>MTSAPNVIVVAGPNGAGKSTAAPALLRDFAKVFDFVNADIIAQGLSAFHTDSVAIQAGRIMHTRIHELAEQRANFAFETTLASRSFAPWLKELRASGYLVHLVFLWLPSPEFAIGRVAMRVEQGGHHVPDETVVRRYHAGLNNFFQLYRPVADSWSIIDNSGTGEQTPIALWQENATIEVLQRDIWQKLLDDYS</sequence>
<feature type="domain" description="Zeta toxin" evidence="3">
    <location>
        <begin position="3"/>
        <end position="149"/>
    </location>
</feature>
<proteinExistence type="predicted"/>
<dbReference type="InterPro" id="IPR027417">
    <property type="entry name" value="P-loop_NTPase"/>
</dbReference>
<dbReference type="AlphaFoldDB" id="A0A5C6BBX6"/>
<dbReference type="RefSeq" id="WP_231963175.1">
    <property type="nucleotide sequence ID" value="NZ_SJPP01000002.1"/>
</dbReference>
<organism evidence="4 5">
    <name type="scientific">Symmachiella macrocystis</name>
    <dbReference type="NCBI Taxonomy" id="2527985"/>
    <lineage>
        <taxon>Bacteria</taxon>
        <taxon>Pseudomonadati</taxon>
        <taxon>Planctomycetota</taxon>
        <taxon>Planctomycetia</taxon>
        <taxon>Planctomycetales</taxon>
        <taxon>Planctomycetaceae</taxon>
        <taxon>Symmachiella</taxon>
    </lineage>
</organism>
<dbReference type="PANTHER" id="PTHR39206:SF1">
    <property type="entry name" value="SLL8004 PROTEIN"/>
    <property type="match status" value="1"/>
</dbReference>
<keyword evidence="5" id="KW-1185">Reference proteome</keyword>
<dbReference type="Pfam" id="PF06414">
    <property type="entry name" value="Zeta_toxin"/>
    <property type="match status" value="1"/>
</dbReference>
<dbReference type="GO" id="GO:0016301">
    <property type="term" value="F:kinase activity"/>
    <property type="evidence" value="ECO:0007669"/>
    <property type="project" value="InterPro"/>
</dbReference>
<keyword evidence="1" id="KW-0547">Nucleotide-binding</keyword>
<evidence type="ECO:0000259" key="3">
    <source>
        <dbReference type="Pfam" id="PF06414"/>
    </source>
</evidence>
<dbReference type="GO" id="GO:0005524">
    <property type="term" value="F:ATP binding"/>
    <property type="evidence" value="ECO:0007669"/>
    <property type="project" value="UniProtKB-KW"/>
</dbReference>
<evidence type="ECO:0000256" key="2">
    <source>
        <dbReference type="ARBA" id="ARBA00022840"/>
    </source>
</evidence>
<evidence type="ECO:0000313" key="5">
    <source>
        <dbReference type="Proteomes" id="UP000320735"/>
    </source>
</evidence>
<dbReference type="InterPro" id="IPR010488">
    <property type="entry name" value="Zeta_toxin_domain"/>
</dbReference>
<dbReference type="Proteomes" id="UP000320735">
    <property type="component" value="Unassembled WGS sequence"/>
</dbReference>
<evidence type="ECO:0000256" key="1">
    <source>
        <dbReference type="ARBA" id="ARBA00022741"/>
    </source>
</evidence>
<comment type="caution">
    <text evidence="4">The sequence shown here is derived from an EMBL/GenBank/DDBJ whole genome shotgun (WGS) entry which is preliminary data.</text>
</comment>
<name>A0A5C6BBX6_9PLAN</name>
<dbReference type="SUPFAM" id="SSF52540">
    <property type="entry name" value="P-loop containing nucleoside triphosphate hydrolases"/>
    <property type="match status" value="1"/>
</dbReference>
<protein>
    <submittedName>
        <fullName evidence="4">Zeta toxin</fullName>
    </submittedName>
</protein>
<dbReference type="PANTHER" id="PTHR39206">
    <property type="entry name" value="SLL8004 PROTEIN"/>
    <property type="match status" value="1"/>
</dbReference>
<gene>
    <name evidence="4" type="ORF">CA54_47400</name>
</gene>
<evidence type="ECO:0000313" key="4">
    <source>
        <dbReference type="EMBL" id="TWU09498.1"/>
    </source>
</evidence>
<dbReference type="Gene3D" id="3.40.50.300">
    <property type="entry name" value="P-loop containing nucleotide triphosphate hydrolases"/>
    <property type="match status" value="1"/>
</dbReference>
<accession>A0A5C6BBX6</accession>
<dbReference type="EMBL" id="SJPP01000002">
    <property type="protein sequence ID" value="TWU09498.1"/>
    <property type="molecule type" value="Genomic_DNA"/>
</dbReference>